<keyword evidence="4" id="KW-1185">Reference proteome</keyword>
<evidence type="ECO:0000313" key="4">
    <source>
        <dbReference type="Proteomes" id="UP000078544"/>
    </source>
</evidence>
<protein>
    <recommendedName>
        <fullName evidence="2">DUF2470 domain-containing protein</fullName>
    </recommendedName>
</protein>
<gene>
    <name evidence="3" type="ORF">AAL_06649</name>
</gene>
<dbReference type="OrthoDB" id="5553410at2759"/>
<dbReference type="InterPro" id="IPR019595">
    <property type="entry name" value="DUF2470"/>
</dbReference>
<dbReference type="EMBL" id="AZGY01000018">
    <property type="protein sequence ID" value="KZZ91413.1"/>
    <property type="molecule type" value="Genomic_DNA"/>
</dbReference>
<proteinExistence type="predicted"/>
<dbReference type="PANTHER" id="PTHR37783">
    <property type="entry name" value="MEMBRANE PROTEIN, PUTATIVE (AFU_ORTHOLOGUE AFUA_1G04315)-RELATED"/>
    <property type="match status" value="1"/>
</dbReference>
<dbReference type="Pfam" id="PF10615">
    <property type="entry name" value="DUF2470"/>
    <property type="match status" value="1"/>
</dbReference>
<dbReference type="Gene3D" id="3.20.180.10">
    <property type="entry name" value="PNP-oxidase-like"/>
    <property type="match status" value="1"/>
</dbReference>
<keyword evidence="1" id="KW-0812">Transmembrane</keyword>
<dbReference type="AlphaFoldDB" id="A0A162ICB7"/>
<accession>A0A162ICB7</accession>
<evidence type="ECO:0000313" key="3">
    <source>
        <dbReference type="EMBL" id="KZZ91413.1"/>
    </source>
</evidence>
<sequence>MAVTGDDAAQRDRIISHMNQQHSRELTFYLRHYQGLSIAQAAGASLRDVTLKEMRIRAQGTDYTIPFNPPLSSWSEVRGRVVAMDATARAGLGISDILMDRYYGPGFFDKCLMGLVVFYFFCLFSLPWFVPGTRAWKFVSTYLPFTPEFWRWEIKFVFWPTQIVHLAENFYLDYSRLGKHGIDRWSPVWWQWIVSNYFEGIMAYRRFDRVIAAKRAEKEAKKD</sequence>
<feature type="domain" description="DUF2470" evidence="2">
    <location>
        <begin position="12"/>
        <end position="84"/>
    </location>
</feature>
<keyword evidence="1" id="KW-1133">Transmembrane helix</keyword>
<dbReference type="InterPro" id="IPR037119">
    <property type="entry name" value="Haem_oxidase_HugZ-like_sf"/>
</dbReference>
<reference evidence="3 4" key="1">
    <citation type="journal article" date="2016" name="Genome Biol. Evol.">
        <title>Divergent and convergent evolution of fungal pathogenicity.</title>
        <authorList>
            <person name="Shang Y."/>
            <person name="Xiao G."/>
            <person name="Zheng P."/>
            <person name="Cen K."/>
            <person name="Zhan S."/>
            <person name="Wang C."/>
        </authorList>
    </citation>
    <scope>NUCLEOTIDE SEQUENCE [LARGE SCALE GENOMIC DNA]</scope>
    <source>
        <strain evidence="3 4">RCEF 2490</strain>
    </source>
</reference>
<organism evidence="3 4">
    <name type="scientific">Moelleriella libera RCEF 2490</name>
    <dbReference type="NCBI Taxonomy" id="1081109"/>
    <lineage>
        <taxon>Eukaryota</taxon>
        <taxon>Fungi</taxon>
        <taxon>Dikarya</taxon>
        <taxon>Ascomycota</taxon>
        <taxon>Pezizomycotina</taxon>
        <taxon>Sordariomycetes</taxon>
        <taxon>Hypocreomycetidae</taxon>
        <taxon>Hypocreales</taxon>
        <taxon>Clavicipitaceae</taxon>
        <taxon>Moelleriella</taxon>
    </lineage>
</organism>
<keyword evidence="1" id="KW-0472">Membrane</keyword>
<dbReference type="PANTHER" id="PTHR37783:SF1">
    <property type="entry name" value="MEMBRANE PROTEIN, PUTATIVE (AFU_ORTHOLOGUE AFUA_1G04315)-RELATED"/>
    <property type="match status" value="1"/>
</dbReference>
<dbReference type="Proteomes" id="UP000078544">
    <property type="component" value="Unassembled WGS sequence"/>
</dbReference>
<feature type="transmembrane region" description="Helical" evidence="1">
    <location>
        <begin position="111"/>
        <end position="130"/>
    </location>
</feature>
<evidence type="ECO:0000259" key="2">
    <source>
        <dbReference type="Pfam" id="PF10615"/>
    </source>
</evidence>
<comment type="caution">
    <text evidence="3">The sequence shown here is derived from an EMBL/GenBank/DDBJ whole genome shotgun (WGS) entry which is preliminary data.</text>
</comment>
<evidence type="ECO:0000256" key="1">
    <source>
        <dbReference type="SAM" id="Phobius"/>
    </source>
</evidence>
<name>A0A162ICB7_9HYPO</name>